<feature type="transmembrane region" description="Helical" evidence="1">
    <location>
        <begin position="88"/>
        <end position="107"/>
    </location>
</feature>
<evidence type="ECO:0000256" key="1">
    <source>
        <dbReference type="SAM" id="Phobius"/>
    </source>
</evidence>
<accession>A0A1F4ZRB4</accession>
<keyword evidence="1" id="KW-1133">Transmembrane helix</keyword>
<dbReference type="Proteomes" id="UP000176424">
    <property type="component" value="Unassembled WGS sequence"/>
</dbReference>
<dbReference type="AlphaFoldDB" id="A0A1F4ZRB4"/>
<sequence>MNPEAFTENLPKAGLVCNGVAIAALFVAKLISVSNNSEAAWGLGAIYTAFTLAAVAMTFIDLGVIVGAHSKGYKIIDGNESIFSDRSVNLLATAVNVFLGMINKLVVVNPPF</sequence>
<gene>
    <name evidence="2" type="ORF">A2397_01460</name>
</gene>
<protein>
    <submittedName>
        <fullName evidence="2">Uncharacterized protein</fullName>
    </submittedName>
</protein>
<keyword evidence="1" id="KW-0812">Transmembrane</keyword>
<dbReference type="EMBL" id="MEXR01000045">
    <property type="protein sequence ID" value="OGD08911.1"/>
    <property type="molecule type" value="Genomic_DNA"/>
</dbReference>
<feature type="transmembrane region" description="Helical" evidence="1">
    <location>
        <begin position="44"/>
        <end position="67"/>
    </location>
</feature>
<keyword evidence="1" id="KW-0472">Membrane</keyword>
<evidence type="ECO:0000313" key="3">
    <source>
        <dbReference type="Proteomes" id="UP000176424"/>
    </source>
</evidence>
<reference evidence="2 3" key="1">
    <citation type="journal article" date="2016" name="Nat. Commun.">
        <title>Thousands of microbial genomes shed light on interconnected biogeochemical processes in an aquifer system.</title>
        <authorList>
            <person name="Anantharaman K."/>
            <person name="Brown C.T."/>
            <person name="Hug L.A."/>
            <person name="Sharon I."/>
            <person name="Castelle C.J."/>
            <person name="Probst A.J."/>
            <person name="Thomas B.C."/>
            <person name="Singh A."/>
            <person name="Wilkins M.J."/>
            <person name="Karaoz U."/>
            <person name="Brodie E.L."/>
            <person name="Williams K.H."/>
            <person name="Hubbard S.S."/>
            <person name="Banfield J.F."/>
        </authorList>
    </citation>
    <scope>NUCLEOTIDE SEQUENCE [LARGE SCALE GENOMIC DNA]</scope>
</reference>
<evidence type="ECO:0000313" key="2">
    <source>
        <dbReference type="EMBL" id="OGD08911.1"/>
    </source>
</evidence>
<comment type="caution">
    <text evidence="2">The sequence shown here is derived from an EMBL/GenBank/DDBJ whole genome shotgun (WGS) entry which is preliminary data.</text>
</comment>
<name>A0A1F4ZRB4_9BACT</name>
<feature type="transmembrane region" description="Helical" evidence="1">
    <location>
        <begin position="12"/>
        <end position="32"/>
    </location>
</feature>
<proteinExistence type="predicted"/>
<organism evidence="2 3">
    <name type="scientific">Candidatus Amesbacteria bacterium RIFOXYB1_FULL_44_23</name>
    <dbReference type="NCBI Taxonomy" id="1797263"/>
    <lineage>
        <taxon>Bacteria</taxon>
        <taxon>Candidatus Amesiibacteriota</taxon>
    </lineage>
</organism>